<evidence type="ECO:0000313" key="1">
    <source>
        <dbReference type="EMBL" id="MTU44232.1"/>
    </source>
</evidence>
<sequence>MSNFSLNQLRPEQVCERLGCGKTQLYKLVKNDPTFPKPIQLSSRWTFWYECEIDAWTIKKAAEQQGLSVEAMTERLANASAFSMKFKELMAN</sequence>
<dbReference type="AlphaFoldDB" id="A0A6I3SCA3"/>
<organism evidence="1 2">
    <name type="scientific">Parasutterella excrementihominis</name>
    <dbReference type="NCBI Taxonomy" id="487175"/>
    <lineage>
        <taxon>Bacteria</taxon>
        <taxon>Pseudomonadati</taxon>
        <taxon>Pseudomonadota</taxon>
        <taxon>Betaproteobacteria</taxon>
        <taxon>Burkholderiales</taxon>
        <taxon>Sutterellaceae</taxon>
        <taxon>Parasutterella</taxon>
    </lineage>
</organism>
<gene>
    <name evidence="1" type="ORF">GMD42_11600</name>
</gene>
<dbReference type="EMBL" id="WNCL01000055">
    <property type="protein sequence ID" value="MTU44232.1"/>
    <property type="molecule type" value="Genomic_DNA"/>
</dbReference>
<dbReference type="InterPro" id="IPR010260">
    <property type="entry name" value="AlpA"/>
</dbReference>
<dbReference type="RefSeq" id="WP_149879688.1">
    <property type="nucleotide sequence ID" value="NZ_CATXDL010000021.1"/>
</dbReference>
<comment type="caution">
    <text evidence="1">The sequence shown here is derived from an EMBL/GenBank/DDBJ whole genome shotgun (WGS) entry which is preliminary data.</text>
</comment>
<protein>
    <submittedName>
        <fullName evidence="1">AlpA family phage regulatory protein</fullName>
    </submittedName>
</protein>
<evidence type="ECO:0000313" key="2">
    <source>
        <dbReference type="Proteomes" id="UP000462362"/>
    </source>
</evidence>
<dbReference type="Pfam" id="PF05930">
    <property type="entry name" value="Phage_AlpA"/>
    <property type="match status" value="1"/>
</dbReference>
<name>A0A6I3SCA3_9BURK</name>
<reference evidence="1 2" key="1">
    <citation type="journal article" date="2019" name="Nat. Med.">
        <title>A library of human gut bacterial isolates paired with longitudinal multiomics data enables mechanistic microbiome research.</title>
        <authorList>
            <person name="Poyet M."/>
            <person name="Groussin M."/>
            <person name="Gibbons S.M."/>
            <person name="Avila-Pacheco J."/>
            <person name="Jiang X."/>
            <person name="Kearney S.M."/>
            <person name="Perrotta A.R."/>
            <person name="Berdy B."/>
            <person name="Zhao S."/>
            <person name="Lieberman T.D."/>
            <person name="Swanson P.K."/>
            <person name="Smith M."/>
            <person name="Roesemann S."/>
            <person name="Alexander J.E."/>
            <person name="Rich S.A."/>
            <person name="Livny J."/>
            <person name="Vlamakis H."/>
            <person name="Clish C."/>
            <person name="Bullock K."/>
            <person name="Deik A."/>
            <person name="Scott J."/>
            <person name="Pierce K.A."/>
            <person name="Xavier R.J."/>
            <person name="Alm E.J."/>
        </authorList>
    </citation>
    <scope>NUCLEOTIDE SEQUENCE [LARGE SCALE GENOMIC DNA]</scope>
    <source>
        <strain evidence="1 2">BIOML-A2</strain>
    </source>
</reference>
<dbReference type="Gene3D" id="1.10.238.160">
    <property type="match status" value="1"/>
</dbReference>
<dbReference type="Proteomes" id="UP000462362">
    <property type="component" value="Unassembled WGS sequence"/>
</dbReference>
<proteinExistence type="predicted"/>
<accession>A0A6I3SCA3</accession>